<evidence type="ECO:0000256" key="2">
    <source>
        <dbReference type="ARBA" id="ARBA00023054"/>
    </source>
</evidence>
<dbReference type="Gene3D" id="1.20.80.10">
    <property type="match status" value="1"/>
</dbReference>
<dbReference type="GO" id="GO:0030182">
    <property type="term" value="P:neuron differentiation"/>
    <property type="evidence" value="ECO:0007669"/>
    <property type="project" value="UniProtKB-ARBA"/>
</dbReference>
<keyword evidence="7" id="KW-1185">Reference proteome</keyword>
<dbReference type="Pfam" id="PF00784">
    <property type="entry name" value="MyTH4"/>
    <property type="match status" value="1"/>
</dbReference>
<dbReference type="Pfam" id="PF00373">
    <property type="entry name" value="FERM_M"/>
    <property type="match status" value="1"/>
</dbReference>
<dbReference type="InterPro" id="IPR011993">
    <property type="entry name" value="PH-like_dom_sf"/>
</dbReference>
<dbReference type="SUPFAM" id="SSF54236">
    <property type="entry name" value="Ubiquitin-like"/>
    <property type="match status" value="1"/>
</dbReference>
<keyword evidence="2" id="KW-0175">Coiled coil</keyword>
<feature type="domain" description="FERM" evidence="4">
    <location>
        <begin position="295"/>
        <end position="617"/>
    </location>
</feature>
<dbReference type="InterPro" id="IPR014352">
    <property type="entry name" value="FERM/acyl-CoA-bd_prot_sf"/>
</dbReference>
<dbReference type="PANTHER" id="PTHR22903:SF8">
    <property type="entry name" value="MAX-1A"/>
    <property type="match status" value="1"/>
</dbReference>
<dbReference type="PROSITE" id="PS50057">
    <property type="entry name" value="FERM_3"/>
    <property type="match status" value="1"/>
</dbReference>
<dbReference type="SUPFAM" id="SSF47031">
    <property type="entry name" value="Second domain of FERM"/>
    <property type="match status" value="1"/>
</dbReference>
<dbReference type="PANTHER" id="PTHR22903">
    <property type="entry name" value="PLEKHH PROTEIN"/>
    <property type="match status" value="1"/>
</dbReference>
<dbReference type="GO" id="GO:0009887">
    <property type="term" value="P:animal organ morphogenesis"/>
    <property type="evidence" value="ECO:0007669"/>
    <property type="project" value="UniProtKB-ARBA"/>
</dbReference>
<evidence type="ECO:0000259" key="5">
    <source>
        <dbReference type="PROSITE" id="PS51016"/>
    </source>
</evidence>
<dbReference type="SMART" id="SM00139">
    <property type="entry name" value="MyTH4"/>
    <property type="match status" value="1"/>
</dbReference>
<feature type="compositionally biased region" description="Polar residues" evidence="3">
    <location>
        <begin position="668"/>
        <end position="684"/>
    </location>
</feature>
<proteinExistence type="predicted"/>
<dbReference type="InterPro" id="IPR019748">
    <property type="entry name" value="FERM_central"/>
</dbReference>
<evidence type="ECO:0000313" key="7">
    <source>
        <dbReference type="Proteomes" id="UP000094527"/>
    </source>
</evidence>
<feature type="domain" description="MyTH4" evidence="5">
    <location>
        <begin position="111"/>
        <end position="284"/>
    </location>
</feature>
<dbReference type="AlphaFoldDB" id="A0A1D2NHF5"/>
<dbReference type="Gene3D" id="1.25.40.530">
    <property type="entry name" value="MyTH4 domain"/>
    <property type="match status" value="1"/>
</dbReference>
<evidence type="ECO:0000256" key="3">
    <source>
        <dbReference type="SAM" id="MobiDB-lite"/>
    </source>
</evidence>
<dbReference type="CDD" id="cd17094">
    <property type="entry name" value="FERM_F1_Max1_like"/>
    <property type="match status" value="1"/>
</dbReference>
<dbReference type="EMBL" id="LJIJ01000038">
    <property type="protein sequence ID" value="ODN04659.1"/>
    <property type="molecule type" value="Genomic_DNA"/>
</dbReference>
<dbReference type="PROSITE" id="PS51016">
    <property type="entry name" value="MYTH4"/>
    <property type="match status" value="1"/>
</dbReference>
<dbReference type="Proteomes" id="UP000094527">
    <property type="component" value="Unassembled WGS sequence"/>
</dbReference>
<dbReference type="Gene3D" id="2.30.29.30">
    <property type="entry name" value="Pleckstrin-homology domain (PH domain)/Phosphotyrosine-binding domain (PTB)"/>
    <property type="match status" value="1"/>
</dbReference>
<reference evidence="6 7" key="1">
    <citation type="journal article" date="2016" name="Genome Biol. Evol.">
        <title>Gene Family Evolution Reflects Adaptation to Soil Environmental Stressors in the Genome of the Collembolan Orchesella cincta.</title>
        <authorList>
            <person name="Faddeeva-Vakhrusheva A."/>
            <person name="Derks M.F."/>
            <person name="Anvar S.Y."/>
            <person name="Agamennone V."/>
            <person name="Suring W."/>
            <person name="Smit S."/>
            <person name="van Straalen N.M."/>
            <person name="Roelofs D."/>
        </authorList>
    </citation>
    <scope>NUCLEOTIDE SEQUENCE [LARGE SCALE GENOMIC DNA]</scope>
    <source>
        <tissue evidence="6">Mixed pool</tissue>
    </source>
</reference>
<dbReference type="InterPro" id="IPR000299">
    <property type="entry name" value="FERM_domain"/>
</dbReference>
<dbReference type="OrthoDB" id="6285196at2759"/>
<dbReference type="GO" id="GO:0071944">
    <property type="term" value="C:cell periphery"/>
    <property type="evidence" value="ECO:0007669"/>
    <property type="project" value="UniProtKB-ARBA"/>
</dbReference>
<dbReference type="InterPro" id="IPR038185">
    <property type="entry name" value="MyTH4_dom_sf"/>
</dbReference>
<feature type="region of interest" description="Disordered" evidence="3">
    <location>
        <begin position="1"/>
        <end position="35"/>
    </location>
</feature>
<name>A0A1D2NHF5_ORCCI</name>
<sequence>MGVTSGQINMRDARVEDVDHVSDSDTDDKDESGPAGLNSEAFTVGVFPSHQSPIYLRFSTKQEKDAWLYHLIVVSGKGPSAGTQFEQLVHKLMEVDGDPNCNLWKNPLLLHSKESITSCLTSLSSEALQNEAVKLFKSCQLFMSVPLDASGIDYHVVLAQNALQLCLDYAELQAELICALVKQTSRFLHLHSCPMATGCIIITHSRPKASPLCLRSGLASYGSLAVSLSSRHITIEILEYLNYHYSEMSECGKYAAYCQRSVERTLANGPRLFKPSRMEVLSILMKNPFHHSLPHSVPVHFMSGAYQVVGFDGSTTVEEFLLSLCHEIGCREPFLSGFALFEDDPFEKDLEHSLRPEDKICDVISQWETVLRERGLGKFETRRVVTLTFKSRIYRKSGVLQETDKERLLLCYQANQAVVAGRFPLTRELALELAALMAQIDSGDYRPDKGRGSGGSQTVVQILEKYYPTRYRENLSQDEYKVLCDSLVEKWSFLKGKGIVDCVRIYLTCTRKWPFFGATLFNVSVRGTHSIEDGTTVWAAVCEDGIAILDYQTLQQIVRYNYGAVQTFGGALDDHFMIVVDDCGKKRRLLFGGMSKLKVFEITRLVADYINACCQNSIYGATSHGTGLTRHNSLKSCRFHGSTTLPPPTPKLDRKHLGVTSHGAGSPAQLQRCDSAQTYRSQRT</sequence>
<evidence type="ECO:0000259" key="4">
    <source>
        <dbReference type="PROSITE" id="PS50057"/>
    </source>
</evidence>
<dbReference type="Gene3D" id="3.10.20.90">
    <property type="entry name" value="Phosphatidylinositol 3-kinase Catalytic Subunit, Chain A, domain 1"/>
    <property type="match status" value="1"/>
</dbReference>
<dbReference type="GO" id="GO:0005856">
    <property type="term" value="C:cytoskeleton"/>
    <property type="evidence" value="ECO:0007669"/>
    <property type="project" value="InterPro"/>
</dbReference>
<dbReference type="InterPro" id="IPR029071">
    <property type="entry name" value="Ubiquitin-like_domsf"/>
</dbReference>
<evidence type="ECO:0008006" key="8">
    <source>
        <dbReference type="Google" id="ProtNLM"/>
    </source>
</evidence>
<dbReference type="Pfam" id="PF21989">
    <property type="entry name" value="RA_2"/>
    <property type="match status" value="1"/>
</dbReference>
<keyword evidence="1" id="KW-0677">Repeat</keyword>
<gene>
    <name evidence="6" type="ORF">Ocin01_02035</name>
</gene>
<evidence type="ECO:0000256" key="1">
    <source>
        <dbReference type="ARBA" id="ARBA00022737"/>
    </source>
</evidence>
<organism evidence="6 7">
    <name type="scientific">Orchesella cincta</name>
    <name type="common">Springtail</name>
    <name type="synonym">Podura cincta</name>
    <dbReference type="NCBI Taxonomy" id="48709"/>
    <lineage>
        <taxon>Eukaryota</taxon>
        <taxon>Metazoa</taxon>
        <taxon>Ecdysozoa</taxon>
        <taxon>Arthropoda</taxon>
        <taxon>Hexapoda</taxon>
        <taxon>Collembola</taxon>
        <taxon>Entomobryomorpha</taxon>
        <taxon>Entomobryoidea</taxon>
        <taxon>Orchesellidae</taxon>
        <taxon>Orchesellinae</taxon>
        <taxon>Orchesella</taxon>
    </lineage>
</organism>
<feature type="region of interest" description="Disordered" evidence="3">
    <location>
        <begin position="639"/>
        <end position="684"/>
    </location>
</feature>
<dbReference type="InterPro" id="IPR000857">
    <property type="entry name" value="MyTH4_dom"/>
</dbReference>
<feature type="compositionally biased region" description="Basic and acidic residues" evidence="3">
    <location>
        <begin position="11"/>
        <end position="23"/>
    </location>
</feature>
<dbReference type="OMA" id="YSEMSEC"/>
<protein>
    <recommendedName>
        <fullName evidence="8">Pleckstrin y domain-containing family H member 1</fullName>
    </recommendedName>
</protein>
<comment type="caution">
    <text evidence="6">The sequence shown here is derived from an EMBL/GenBank/DDBJ whole genome shotgun (WGS) entry which is preliminary data.</text>
</comment>
<dbReference type="InterPro" id="IPR019749">
    <property type="entry name" value="Band_41_domain"/>
</dbReference>
<accession>A0A1D2NHF5</accession>
<dbReference type="SMART" id="SM00295">
    <property type="entry name" value="B41"/>
    <property type="match status" value="1"/>
</dbReference>
<dbReference type="InterPro" id="IPR035963">
    <property type="entry name" value="FERM_2"/>
</dbReference>
<evidence type="ECO:0000313" key="6">
    <source>
        <dbReference type="EMBL" id="ODN04659.1"/>
    </source>
</evidence>